<dbReference type="AlphaFoldDB" id="A0A0E9X7E0"/>
<sequence>MAQNQNCCFGKNRNKLYMYIYIYYIYPSTNNIFQKIGQVCEALSYSRTQSRLNVKALNSPQQQSMGLNRLLCNSLPTRPRAGQPEAPINRAKDGRLISDLHAVSLAFAVFRKNTFSTPRVKSVPN</sequence>
<protein>
    <submittedName>
        <fullName evidence="1">Uncharacterized protein</fullName>
    </submittedName>
</protein>
<evidence type="ECO:0000313" key="1">
    <source>
        <dbReference type="EMBL" id="JAH97623.1"/>
    </source>
</evidence>
<reference evidence="1" key="1">
    <citation type="submission" date="2014-11" db="EMBL/GenBank/DDBJ databases">
        <authorList>
            <person name="Amaro Gonzalez C."/>
        </authorList>
    </citation>
    <scope>NUCLEOTIDE SEQUENCE</scope>
</reference>
<name>A0A0E9X7E0_ANGAN</name>
<accession>A0A0E9X7E0</accession>
<organism evidence="1">
    <name type="scientific">Anguilla anguilla</name>
    <name type="common">European freshwater eel</name>
    <name type="synonym">Muraena anguilla</name>
    <dbReference type="NCBI Taxonomy" id="7936"/>
    <lineage>
        <taxon>Eukaryota</taxon>
        <taxon>Metazoa</taxon>
        <taxon>Chordata</taxon>
        <taxon>Craniata</taxon>
        <taxon>Vertebrata</taxon>
        <taxon>Euteleostomi</taxon>
        <taxon>Actinopterygii</taxon>
        <taxon>Neopterygii</taxon>
        <taxon>Teleostei</taxon>
        <taxon>Anguilliformes</taxon>
        <taxon>Anguillidae</taxon>
        <taxon>Anguilla</taxon>
    </lineage>
</organism>
<proteinExistence type="predicted"/>
<dbReference type="EMBL" id="GBXM01010954">
    <property type="protein sequence ID" value="JAH97623.1"/>
    <property type="molecule type" value="Transcribed_RNA"/>
</dbReference>
<reference evidence="1" key="2">
    <citation type="journal article" date="2015" name="Fish Shellfish Immunol.">
        <title>Early steps in the European eel (Anguilla anguilla)-Vibrio vulnificus interaction in the gills: Role of the RtxA13 toxin.</title>
        <authorList>
            <person name="Callol A."/>
            <person name="Pajuelo D."/>
            <person name="Ebbesson L."/>
            <person name="Teles M."/>
            <person name="MacKenzie S."/>
            <person name="Amaro C."/>
        </authorList>
    </citation>
    <scope>NUCLEOTIDE SEQUENCE</scope>
</reference>